<feature type="transmembrane region" description="Helical" evidence="9">
    <location>
        <begin position="36"/>
        <end position="63"/>
    </location>
</feature>
<dbReference type="GO" id="GO:0015820">
    <property type="term" value="P:L-leucine transport"/>
    <property type="evidence" value="ECO:0007669"/>
    <property type="project" value="TreeGrafter"/>
</dbReference>
<feature type="transmembrane region" description="Helical" evidence="9">
    <location>
        <begin position="371"/>
        <end position="390"/>
    </location>
</feature>
<evidence type="ECO:0000256" key="5">
    <source>
        <dbReference type="ARBA" id="ARBA00022692"/>
    </source>
</evidence>
<comment type="caution">
    <text evidence="10">The sequence shown here is derived from an EMBL/GenBank/DDBJ whole genome shotgun (WGS) entry which is preliminary data.</text>
</comment>
<proteinExistence type="inferred from homology"/>
<evidence type="ECO:0000256" key="3">
    <source>
        <dbReference type="ARBA" id="ARBA00022448"/>
    </source>
</evidence>
<keyword evidence="6 9" id="KW-0029">Amino-acid transport</keyword>
<comment type="similarity">
    <text evidence="2 9">Belongs to the branched chain amino acid transporter family.</text>
</comment>
<feature type="transmembrane region" description="Helical" evidence="9">
    <location>
        <begin position="5"/>
        <end position="24"/>
    </location>
</feature>
<dbReference type="EMBL" id="BMEV01000078">
    <property type="protein sequence ID" value="GFZ88057.1"/>
    <property type="molecule type" value="Genomic_DNA"/>
</dbReference>
<evidence type="ECO:0000256" key="7">
    <source>
        <dbReference type="ARBA" id="ARBA00022989"/>
    </source>
</evidence>
<organism evidence="10 11">
    <name type="scientific">Compostibacillus humi</name>
    <dbReference type="NCBI Taxonomy" id="1245525"/>
    <lineage>
        <taxon>Bacteria</taxon>
        <taxon>Bacillati</taxon>
        <taxon>Bacillota</taxon>
        <taxon>Bacilli</taxon>
        <taxon>Bacillales</taxon>
        <taxon>Bacillaceae</taxon>
        <taxon>Compostibacillus</taxon>
    </lineage>
</organism>
<feature type="transmembrane region" description="Helical" evidence="9">
    <location>
        <begin position="146"/>
        <end position="166"/>
    </location>
</feature>
<protein>
    <recommendedName>
        <fullName evidence="9">Branched-chain amino acid transport system carrier protein</fullName>
    </recommendedName>
</protein>
<evidence type="ECO:0000256" key="6">
    <source>
        <dbReference type="ARBA" id="ARBA00022970"/>
    </source>
</evidence>
<keyword evidence="5 9" id="KW-0812">Transmembrane</keyword>
<dbReference type="Pfam" id="PF05525">
    <property type="entry name" value="Branch_AA_trans"/>
    <property type="match status" value="1"/>
</dbReference>
<dbReference type="GO" id="GO:0005304">
    <property type="term" value="F:L-valine transmembrane transporter activity"/>
    <property type="evidence" value="ECO:0007669"/>
    <property type="project" value="TreeGrafter"/>
</dbReference>
<feature type="transmembrane region" description="Helical" evidence="9">
    <location>
        <begin position="312"/>
        <end position="333"/>
    </location>
</feature>
<feature type="transmembrane region" description="Helical" evidence="9">
    <location>
        <begin position="75"/>
        <end position="94"/>
    </location>
</feature>
<dbReference type="InterPro" id="IPR004685">
    <property type="entry name" value="Brnchd-chn_aa_trnsp_Livcs"/>
</dbReference>
<dbReference type="Proteomes" id="UP000602050">
    <property type="component" value="Unassembled WGS sequence"/>
</dbReference>
<name>A0A8J2TT07_9BACI</name>
<feature type="transmembrane region" description="Helical" evidence="9">
    <location>
        <begin position="186"/>
        <end position="209"/>
    </location>
</feature>
<feature type="transmembrane region" description="Helical" evidence="9">
    <location>
        <begin position="276"/>
        <end position="300"/>
    </location>
</feature>
<dbReference type="PANTHER" id="PTHR30588:SF0">
    <property type="entry name" value="BRANCHED-CHAIN AMINO ACID PERMEASE BRNQ"/>
    <property type="match status" value="1"/>
</dbReference>
<keyword evidence="7 9" id="KW-1133">Transmembrane helix</keyword>
<gene>
    <name evidence="10" type="primary">brnQ</name>
    <name evidence="10" type="ORF">GCM10010978_29680</name>
</gene>
<reference evidence="10" key="2">
    <citation type="submission" date="2020-09" db="EMBL/GenBank/DDBJ databases">
        <authorList>
            <person name="Sun Q."/>
            <person name="Zhou Y."/>
        </authorList>
    </citation>
    <scope>NUCLEOTIDE SEQUENCE</scope>
    <source>
        <strain evidence="10">CGMCC 1.12360</strain>
    </source>
</reference>
<dbReference type="NCBIfam" id="TIGR00796">
    <property type="entry name" value="livcs"/>
    <property type="match status" value="1"/>
</dbReference>
<dbReference type="PANTHER" id="PTHR30588">
    <property type="entry name" value="BRANCHED-CHAIN AMINO ACID TRANSPORT SYSTEM 2 CARRIER PROTEIN"/>
    <property type="match status" value="1"/>
</dbReference>
<dbReference type="AlphaFoldDB" id="A0A8J2TT07"/>
<evidence type="ECO:0000256" key="2">
    <source>
        <dbReference type="ARBA" id="ARBA00008540"/>
    </source>
</evidence>
<evidence type="ECO:0000313" key="11">
    <source>
        <dbReference type="Proteomes" id="UP000602050"/>
    </source>
</evidence>
<evidence type="ECO:0000313" key="10">
    <source>
        <dbReference type="EMBL" id="GFZ88057.1"/>
    </source>
</evidence>
<keyword evidence="3 9" id="KW-0813">Transport</keyword>
<keyword evidence="8 9" id="KW-0472">Membrane</keyword>
<dbReference type="GO" id="GO:0015188">
    <property type="term" value="F:L-isoleucine transmembrane transporter activity"/>
    <property type="evidence" value="ECO:0007669"/>
    <property type="project" value="TreeGrafter"/>
</dbReference>
<sequence length="437" mass="46433">MKNQVFFTGLMLFSLFFGAGNLIFPPLLGMESGGNFAPAMAGFLITGVLLPFVAVLAVATVNGGLVSIGSRVHKIFGVAFAVVIYLSIGAFYAIPRAANVAYELGFHQFYTGGGQWTLVLFAALFFGASYYICLNPKKLVQRVGQLLTPMLLIALAILFVRAFFLLDNSTGPVTEKYLHNPIVTGFIEGYFTMDAVAALAFGIVVVNALKDSGVKTKREQLKGTMIAGIIAAAGLAAVYISLGWIGAVMPGTAELTNGAEILTAASQLLFGGTGSILFSAIVILACLTTCVGLINASASFFQGLYPKFSYKFYVRVLTVAGFAISSLGLGIILDIAVPILVFIYPVAIVLMILSMLQPVLGNGKTMYRVSVALTVVYAVYDVLASLGLHMDGVAQVIGFVPFFDLGLGWVIPAIIGALAGYAWDKFFIRKPVQVQEQ</sequence>
<evidence type="ECO:0000256" key="8">
    <source>
        <dbReference type="ARBA" id="ARBA00023136"/>
    </source>
</evidence>
<evidence type="ECO:0000256" key="1">
    <source>
        <dbReference type="ARBA" id="ARBA00004651"/>
    </source>
</evidence>
<dbReference type="GO" id="GO:0005886">
    <property type="term" value="C:plasma membrane"/>
    <property type="evidence" value="ECO:0007669"/>
    <property type="project" value="UniProtKB-SubCell"/>
</dbReference>
<evidence type="ECO:0000256" key="4">
    <source>
        <dbReference type="ARBA" id="ARBA00022475"/>
    </source>
</evidence>
<accession>A0A8J2TT07</accession>
<keyword evidence="4" id="KW-1003">Cell membrane</keyword>
<feature type="transmembrane region" description="Helical" evidence="9">
    <location>
        <begin position="396"/>
        <end position="423"/>
    </location>
</feature>
<dbReference type="RefSeq" id="WP_188393200.1">
    <property type="nucleotide sequence ID" value="NZ_BMEV01000078.1"/>
</dbReference>
<feature type="transmembrane region" description="Helical" evidence="9">
    <location>
        <begin position="114"/>
        <end position="134"/>
    </location>
</feature>
<comment type="function">
    <text evidence="9">Component of the transport system for branched-chain amino acids.</text>
</comment>
<keyword evidence="11" id="KW-1185">Reference proteome</keyword>
<dbReference type="GO" id="GO:0015190">
    <property type="term" value="F:L-leucine transmembrane transporter activity"/>
    <property type="evidence" value="ECO:0007669"/>
    <property type="project" value="TreeGrafter"/>
</dbReference>
<dbReference type="GO" id="GO:0015818">
    <property type="term" value="P:isoleucine transport"/>
    <property type="evidence" value="ECO:0007669"/>
    <property type="project" value="TreeGrafter"/>
</dbReference>
<feature type="transmembrane region" description="Helical" evidence="9">
    <location>
        <begin position="221"/>
        <end position="245"/>
    </location>
</feature>
<comment type="subcellular location">
    <subcellularLocation>
        <location evidence="1 9">Cell membrane</location>
        <topology evidence="1 9">Multi-pass membrane protein</topology>
    </subcellularLocation>
</comment>
<reference evidence="10" key="1">
    <citation type="journal article" date="2014" name="Int. J. Syst. Evol. Microbiol.">
        <title>Complete genome sequence of Corynebacterium casei LMG S-19264T (=DSM 44701T), isolated from a smear-ripened cheese.</title>
        <authorList>
            <consortium name="US DOE Joint Genome Institute (JGI-PGF)"/>
            <person name="Walter F."/>
            <person name="Albersmeier A."/>
            <person name="Kalinowski J."/>
            <person name="Ruckert C."/>
        </authorList>
    </citation>
    <scope>NUCLEOTIDE SEQUENCE</scope>
    <source>
        <strain evidence="10">CGMCC 1.12360</strain>
    </source>
</reference>
<feature type="transmembrane region" description="Helical" evidence="9">
    <location>
        <begin position="339"/>
        <end position="359"/>
    </location>
</feature>
<evidence type="ECO:0000256" key="9">
    <source>
        <dbReference type="RuleBase" id="RU362122"/>
    </source>
</evidence>